<dbReference type="PROSITE" id="PS00211">
    <property type="entry name" value="ABC_TRANSPORTER_1"/>
    <property type="match status" value="1"/>
</dbReference>
<accession>A0ABW9U0W7</accession>
<evidence type="ECO:0000313" key="7">
    <source>
        <dbReference type="EMBL" id="MVQ33747.1"/>
    </source>
</evidence>
<gene>
    <name evidence="7" type="ORF">GON05_03685</name>
</gene>
<dbReference type="SMART" id="SM00382">
    <property type="entry name" value="AAA"/>
    <property type="match status" value="1"/>
</dbReference>
<dbReference type="InterPro" id="IPR017871">
    <property type="entry name" value="ABC_transporter-like_CS"/>
</dbReference>
<feature type="domain" description="ABC transporter" evidence="6">
    <location>
        <begin position="26"/>
        <end position="248"/>
    </location>
</feature>
<dbReference type="InterPro" id="IPR029439">
    <property type="entry name" value="Wzt_C"/>
</dbReference>
<name>A0ABW9U0W7_9BACL</name>
<comment type="similarity">
    <text evidence="1">Belongs to the ABC transporter superfamily.</text>
</comment>
<dbReference type="Gene3D" id="2.70.50.60">
    <property type="entry name" value="abc- transporter (atp binding component) like domain"/>
    <property type="match status" value="1"/>
</dbReference>
<dbReference type="CDD" id="cd10147">
    <property type="entry name" value="Wzt_C-like"/>
    <property type="match status" value="1"/>
</dbReference>
<evidence type="ECO:0000256" key="5">
    <source>
        <dbReference type="ARBA" id="ARBA00022967"/>
    </source>
</evidence>
<dbReference type="CDD" id="cd03220">
    <property type="entry name" value="ABC_KpsT_Wzt"/>
    <property type="match status" value="1"/>
</dbReference>
<keyword evidence="5" id="KW-1278">Translocase</keyword>
<organism evidence="7 8">
    <name type="scientific">Paenibacillus anseongense</name>
    <dbReference type="NCBI Taxonomy" id="2682845"/>
    <lineage>
        <taxon>Bacteria</taxon>
        <taxon>Bacillati</taxon>
        <taxon>Bacillota</taxon>
        <taxon>Bacilli</taxon>
        <taxon>Bacillales</taxon>
        <taxon>Paenibacillaceae</taxon>
        <taxon>Paenibacillus</taxon>
    </lineage>
</organism>
<evidence type="ECO:0000259" key="6">
    <source>
        <dbReference type="PROSITE" id="PS50893"/>
    </source>
</evidence>
<keyword evidence="8" id="KW-1185">Reference proteome</keyword>
<dbReference type="InterPro" id="IPR027417">
    <property type="entry name" value="P-loop_NTPase"/>
</dbReference>
<evidence type="ECO:0000256" key="1">
    <source>
        <dbReference type="ARBA" id="ARBA00005417"/>
    </source>
</evidence>
<dbReference type="InterPro" id="IPR003439">
    <property type="entry name" value="ABC_transporter-like_ATP-bd"/>
</dbReference>
<dbReference type="Gene3D" id="3.40.50.300">
    <property type="entry name" value="P-loop containing nucleotide triphosphate hydrolases"/>
    <property type="match status" value="1"/>
</dbReference>
<dbReference type="Pfam" id="PF14524">
    <property type="entry name" value="Wzt_C"/>
    <property type="match status" value="1"/>
</dbReference>
<dbReference type="InterPro" id="IPR003593">
    <property type="entry name" value="AAA+_ATPase"/>
</dbReference>
<dbReference type="Pfam" id="PF00005">
    <property type="entry name" value="ABC_tran"/>
    <property type="match status" value="1"/>
</dbReference>
<evidence type="ECO:0000256" key="2">
    <source>
        <dbReference type="ARBA" id="ARBA00022448"/>
    </source>
</evidence>
<dbReference type="InterPro" id="IPR050683">
    <property type="entry name" value="Bact_Polysacc_Export_ATP-bd"/>
</dbReference>
<dbReference type="GO" id="GO:0005524">
    <property type="term" value="F:ATP binding"/>
    <property type="evidence" value="ECO:0007669"/>
    <property type="project" value="UniProtKB-KW"/>
</dbReference>
<reference evidence="7 8" key="1">
    <citation type="submission" date="2019-12" db="EMBL/GenBank/DDBJ databases">
        <authorList>
            <person name="Huq M.A."/>
        </authorList>
    </citation>
    <scope>NUCLEOTIDE SEQUENCE [LARGE SCALE GENOMIC DNA]</scope>
    <source>
        <strain evidence="7 8">MAH-34</strain>
    </source>
</reference>
<dbReference type="RefSeq" id="WP_157317862.1">
    <property type="nucleotide sequence ID" value="NZ_WSEM01000004.1"/>
</dbReference>
<keyword evidence="4 7" id="KW-0067">ATP-binding</keyword>
<evidence type="ECO:0000313" key="8">
    <source>
        <dbReference type="Proteomes" id="UP000467637"/>
    </source>
</evidence>
<sequence length="413" mass="46167">MLSNGNVITIDDVSKTYKVYNSPKDRFMQNIFRKNKYYNEFHALKNISFSVEKGEMLGIIGRNGSGKSTLLQLIAGTLLPTEGSINVNGRIAALLELGSGFNPEFTGKENVILNASILGLTKDEISEKYDDIVAFSEIGDFIEQPVKTYSSGMFVRLAFSVAIHIKPEILIVDEALTVGDVFFQRKCFSKISELNEDGCTLIYVTHELATLKQVVNRVILLENGELKFDGEPVSAVNKFYKSVYGASSVEKKILEPSVEKANEFLPMNDRERYGNQDVIIEGVKVANYKAFIWSGDPFEVTVSINCIRSISQPVFGFRVKTISGLDVFAFNTRDDGIQIQDLDEEQKYLLKISVNNLNLVAGEYFMSFAIGIQDRDEYIPVDHRIDAINIKVIQNNKATGIISLNPEISVTKE</sequence>
<protein>
    <submittedName>
        <fullName evidence="7">ATP-binding cassette domain-containing protein</fullName>
    </submittedName>
</protein>
<keyword evidence="2" id="KW-0813">Transport</keyword>
<dbReference type="InterPro" id="IPR015860">
    <property type="entry name" value="ABC_transpr_TagH-like"/>
</dbReference>
<proteinExistence type="inferred from homology"/>
<keyword evidence="3" id="KW-0547">Nucleotide-binding</keyword>
<comment type="caution">
    <text evidence="7">The sequence shown here is derived from an EMBL/GenBank/DDBJ whole genome shotgun (WGS) entry which is preliminary data.</text>
</comment>
<evidence type="ECO:0000256" key="3">
    <source>
        <dbReference type="ARBA" id="ARBA00022741"/>
    </source>
</evidence>
<evidence type="ECO:0000256" key="4">
    <source>
        <dbReference type="ARBA" id="ARBA00022840"/>
    </source>
</evidence>
<dbReference type="SUPFAM" id="SSF52540">
    <property type="entry name" value="P-loop containing nucleoside triphosphate hydrolases"/>
    <property type="match status" value="1"/>
</dbReference>
<dbReference type="PANTHER" id="PTHR46743">
    <property type="entry name" value="TEICHOIC ACIDS EXPORT ATP-BINDING PROTEIN TAGH"/>
    <property type="match status" value="1"/>
</dbReference>
<dbReference type="EMBL" id="WSEM01000004">
    <property type="protein sequence ID" value="MVQ33747.1"/>
    <property type="molecule type" value="Genomic_DNA"/>
</dbReference>
<dbReference type="Proteomes" id="UP000467637">
    <property type="component" value="Unassembled WGS sequence"/>
</dbReference>
<dbReference type="PANTHER" id="PTHR46743:SF2">
    <property type="entry name" value="TEICHOIC ACIDS EXPORT ATP-BINDING PROTEIN TAGH"/>
    <property type="match status" value="1"/>
</dbReference>
<dbReference type="PROSITE" id="PS50893">
    <property type="entry name" value="ABC_TRANSPORTER_2"/>
    <property type="match status" value="1"/>
</dbReference>